<accession>A0A1F7I2E1</accession>
<proteinExistence type="predicted"/>
<name>A0A1F7I2E1_9BACT</name>
<organism evidence="1 2">
    <name type="scientific">Candidatus Roizmanbacteria bacterium RIFCSPHIGHO2_12_FULL_41_11</name>
    <dbReference type="NCBI Taxonomy" id="1802052"/>
    <lineage>
        <taxon>Bacteria</taxon>
        <taxon>Candidatus Roizmaniibacteriota</taxon>
    </lineage>
</organism>
<dbReference type="InterPro" id="IPR043731">
    <property type="entry name" value="DUF5674"/>
</dbReference>
<evidence type="ECO:0000313" key="2">
    <source>
        <dbReference type="Proteomes" id="UP000176803"/>
    </source>
</evidence>
<dbReference type="Proteomes" id="UP000176803">
    <property type="component" value="Unassembled WGS sequence"/>
</dbReference>
<dbReference type="Pfam" id="PF18924">
    <property type="entry name" value="DUF5674"/>
    <property type="match status" value="1"/>
</dbReference>
<comment type="caution">
    <text evidence="1">The sequence shown here is derived from an EMBL/GenBank/DDBJ whole genome shotgun (WGS) entry which is preliminary data.</text>
</comment>
<gene>
    <name evidence="1" type="ORF">A3F03_04920</name>
</gene>
<dbReference type="AlphaFoldDB" id="A0A1F7I2E1"/>
<reference evidence="1 2" key="1">
    <citation type="journal article" date="2016" name="Nat. Commun.">
        <title>Thousands of microbial genomes shed light on interconnected biogeochemical processes in an aquifer system.</title>
        <authorList>
            <person name="Anantharaman K."/>
            <person name="Brown C.T."/>
            <person name="Hug L.A."/>
            <person name="Sharon I."/>
            <person name="Castelle C.J."/>
            <person name="Probst A.J."/>
            <person name="Thomas B.C."/>
            <person name="Singh A."/>
            <person name="Wilkins M.J."/>
            <person name="Karaoz U."/>
            <person name="Brodie E.L."/>
            <person name="Williams K.H."/>
            <person name="Hubbard S.S."/>
            <person name="Banfield J.F."/>
        </authorList>
    </citation>
    <scope>NUCLEOTIDE SEQUENCE [LARGE SCALE GENOMIC DNA]</scope>
</reference>
<protein>
    <submittedName>
        <fullName evidence="1">Uncharacterized protein</fullName>
    </submittedName>
</protein>
<evidence type="ECO:0000313" key="1">
    <source>
        <dbReference type="EMBL" id="OGK37527.1"/>
    </source>
</evidence>
<dbReference type="EMBL" id="MGAC01000038">
    <property type="protein sequence ID" value="OGK37527.1"/>
    <property type="molecule type" value="Genomic_DNA"/>
</dbReference>
<sequence length="116" mass="13016">MAIVVVGDKLSREDIKHAREEYPEYIKITADIEQEIVAIGGEYHADAEQILAEKYGSLNANVWGGGYTITQDRFEVNALLNIKPGKNESADILDPQVRNWFLETVRAKLGEIKSLI</sequence>